<dbReference type="NCBIfam" id="TIGR03083">
    <property type="entry name" value="maleylpyruvate isomerase family mycothiol-dependent enzyme"/>
    <property type="match status" value="1"/>
</dbReference>
<accession>A0ABP8WVR1</accession>
<dbReference type="Proteomes" id="UP001500325">
    <property type="component" value="Unassembled WGS sequence"/>
</dbReference>
<evidence type="ECO:0000313" key="2">
    <source>
        <dbReference type="EMBL" id="GAA4696360.1"/>
    </source>
</evidence>
<keyword evidence="2" id="KW-0413">Isomerase</keyword>
<evidence type="ECO:0000313" key="3">
    <source>
        <dbReference type="Proteomes" id="UP001500325"/>
    </source>
</evidence>
<dbReference type="SUPFAM" id="SSF109854">
    <property type="entry name" value="DinB/YfiT-like putative metalloenzymes"/>
    <property type="match status" value="1"/>
</dbReference>
<organism evidence="2 3">
    <name type="scientific">Pseudonocardia yuanmonensis</name>
    <dbReference type="NCBI Taxonomy" id="1095914"/>
    <lineage>
        <taxon>Bacteria</taxon>
        <taxon>Bacillati</taxon>
        <taxon>Actinomycetota</taxon>
        <taxon>Actinomycetes</taxon>
        <taxon>Pseudonocardiales</taxon>
        <taxon>Pseudonocardiaceae</taxon>
        <taxon>Pseudonocardia</taxon>
    </lineage>
</organism>
<dbReference type="EMBL" id="BAABIC010000012">
    <property type="protein sequence ID" value="GAA4696360.1"/>
    <property type="molecule type" value="Genomic_DNA"/>
</dbReference>
<dbReference type="InterPro" id="IPR024344">
    <property type="entry name" value="MDMPI_metal-binding"/>
</dbReference>
<proteinExistence type="predicted"/>
<sequence>MTDDRPPRPAVLDPDQVWQVVDAQRRSLADLLEDLSEEQWRQPSLCAGWTVRDVAAHLTQQQLGLRDLLATTTRWRGSLDRTIEHAARRHAAAVSTEQIVAEIRAMVGSRRHTLGVTHLETLIDVLVHAQDIAIPLGQRHEMPPRAAATAATRVLSMRWPPPHPATRAVAGFRLTATDTAWSAGEGPQVHGPTAALLLVCSGRVVALPQLTGPGAAALAARFPAPAPI</sequence>
<evidence type="ECO:0000259" key="1">
    <source>
        <dbReference type="Pfam" id="PF11716"/>
    </source>
</evidence>
<dbReference type="RefSeq" id="WP_345381926.1">
    <property type="nucleotide sequence ID" value="NZ_BAABIC010000012.1"/>
</dbReference>
<gene>
    <name evidence="2" type="ORF">GCM10023215_37980</name>
</gene>
<dbReference type="Gene3D" id="1.20.120.450">
    <property type="entry name" value="dinb family like domain"/>
    <property type="match status" value="1"/>
</dbReference>
<keyword evidence="3" id="KW-1185">Reference proteome</keyword>
<name>A0ABP8WVR1_9PSEU</name>
<dbReference type="Pfam" id="PF11716">
    <property type="entry name" value="MDMPI_N"/>
    <property type="match status" value="1"/>
</dbReference>
<dbReference type="GO" id="GO:0016853">
    <property type="term" value="F:isomerase activity"/>
    <property type="evidence" value="ECO:0007669"/>
    <property type="project" value="UniProtKB-KW"/>
</dbReference>
<comment type="caution">
    <text evidence="2">The sequence shown here is derived from an EMBL/GenBank/DDBJ whole genome shotgun (WGS) entry which is preliminary data.</text>
</comment>
<reference evidence="3" key="1">
    <citation type="journal article" date="2019" name="Int. J. Syst. Evol. Microbiol.">
        <title>The Global Catalogue of Microorganisms (GCM) 10K type strain sequencing project: providing services to taxonomists for standard genome sequencing and annotation.</title>
        <authorList>
            <consortium name="The Broad Institute Genomics Platform"/>
            <consortium name="The Broad Institute Genome Sequencing Center for Infectious Disease"/>
            <person name="Wu L."/>
            <person name="Ma J."/>
        </authorList>
    </citation>
    <scope>NUCLEOTIDE SEQUENCE [LARGE SCALE GENOMIC DNA]</scope>
    <source>
        <strain evidence="3">JCM 18055</strain>
    </source>
</reference>
<protein>
    <submittedName>
        <fullName evidence="2">Maleylpyruvate isomerase family mycothiol-dependent enzyme</fullName>
    </submittedName>
</protein>
<feature type="domain" description="Mycothiol-dependent maleylpyruvate isomerase metal-binding" evidence="1">
    <location>
        <begin position="22"/>
        <end position="113"/>
    </location>
</feature>
<dbReference type="InterPro" id="IPR017517">
    <property type="entry name" value="Maleyloyr_isom"/>
</dbReference>
<dbReference type="InterPro" id="IPR034660">
    <property type="entry name" value="DinB/YfiT-like"/>
</dbReference>